<proteinExistence type="predicted"/>
<evidence type="ECO:0000313" key="1">
    <source>
        <dbReference type="EMBL" id="KAF2824368.1"/>
    </source>
</evidence>
<protein>
    <submittedName>
        <fullName evidence="1">Uncharacterized protein</fullName>
    </submittedName>
</protein>
<dbReference type="Proteomes" id="UP000799424">
    <property type="component" value="Unassembled WGS sequence"/>
</dbReference>
<accession>A0A6A6ZUE4</accession>
<organism evidence="1 2">
    <name type="scientific">Ophiobolus disseminans</name>
    <dbReference type="NCBI Taxonomy" id="1469910"/>
    <lineage>
        <taxon>Eukaryota</taxon>
        <taxon>Fungi</taxon>
        <taxon>Dikarya</taxon>
        <taxon>Ascomycota</taxon>
        <taxon>Pezizomycotina</taxon>
        <taxon>Dothideomycetes</taxon>
        <taxon>Pleosporomycetidae</taxon>
        <taxon>Pleosporales</taxon>
        <taxon>Pleosporineae</taxon>
        <taxon>Phaeosphaeriaceae</taxon>
        <taxon>Ophiobolus</taxon>
    </lineage>
</organism>
<evidence type="ECO:0000313" key="2">
    <source>
        <dbReference type="Proteomes" id="UP000799424"/>
    </source>
</evidence>
<dbReference type="AlphaFoldDB" id="A0A6A6ZUE4"/>
<name>A0A6A6ZUE4_9PLEO</name>
<reference evidence="1" key="1">
    <citation type="journal article" date="2020" name="Stud. Mycol.">
        <title>101 Dothideomycetes genomes: a test case for predicting lifestyles and emergence of pathogens.</title>
        <authorList>
            <person name="Haridas S."/>
            <person name="Albert R."/>
            <person name="Binder M."/>
            <person name="Bloem J."/>
            <person name="Labutti K."/>
            <person name="Salamov A."/>
            <person name="Andreopoulos B."/>
            <person name="Baker S."/>
            <person name="Barry K."/>
            <person name="Bills G."/>
            <person name="Bluhm B."/>
            <person name="Cannon C."/>
            <person name="Castanera R."/>
            <person name="Culley D."/>
            <person name="Daum C."/>
            <person name="Ezra D."/>
            <person name="Gonzalez J."/>
            <person name="Henrissat B."/>
            <person name="Kuo A."/>
            <person name="Liang C."/>
            <person name="Lipzen A."/>
            <person name="Lutzoni F."/>
            <person name="Magnuson J."/>
            <person name="Mondo S."/>
            <person name="Nolan M."/>
            <person name="Ohm R."/>
            <person name="Pangilinan J."/>
            <person name="Park H.-J."/>
            <person name="Ramirez L."/>
            <person name="Alfaro M."/>
            <person name="Sun H."/>
            <person name="Tritt A."/>
            <person name="Yoshinaga Y."/>
            <person name="Zwiers L.-H."/>
            <person name="Turgeon B."/>
            <person name="Goodwin S."/>
            <person name="Spatafora J."/>
            <person name="Crous P."/>
            <person name="Grigoriev I."/>
        </authorList>
    </citation>
    <scope>NUCLEOTIDE SEQUENCE</scope>
    <source>
        <strain evidence="1">CBS 113818</strain>
    </source>
</reference>
<keyword evidence="2" id="KW-1185">Reference proteome</keyword>
<sequence length="187" mass="20689">MSAEPSQACRPGFTPVCSFSRLHNRQGFSAKCNGVQSVTSGDMPSHVNFMHNRARSRSPAGGRLFRTFQVGYMRLAKYCFRTVTSSHPRSLGSRATWTHTRILGGSSIDQLTLYNQASSFFAQGISHILTAHTSYTKHQKTWARYQSPRGLSVPAIYIPAVAHISNFGGGDLNRQTSRKADILGRRP</sequence>
<gene>
    <name evidence="1" type="ORF">CC86DRAFT_54717</name>
</gene>
<dbReference type="EMBL" id="MU006230">
    <property type="protein sequence ID" value="KAF2824368.1"/>
    <property type="molecule type" value="Genomic_DNA"/>
</dbReference>